<protein>
    <recommendedName>
        <fullName evidence="4">DUF4352 domain-containing protein</fullName>
    </recommendedName>
</protein>
<dbReference type="EMBL" id="BAAADJ010000019">
    <property type="protein sequence ID" value="GAA0327843.1"/>
    <property type="molecule type" value="Genomic_DNA"/>
</dbReference>
<evidence type="ECO:0000313" key="6">
    <source>
        <dbReference type="Proteomes" id="UP001500782"/>
    </source>
</evidence>
<keyword evidence="6" id="KW-1185">Reference proteome</keyword>
<evidence type="ECO:0000256" key="2">
    <source>
        <dbReference type="SAM" id="MobiDB-lite"/>
    </source>
</evidence>
<proteinExistence type="predicted"/>
<evidence type="ECO:0000313" key="5">
    <source>
        <dbReference type="EMBL" id="GAA0327843.1"/>
    </source>
</evidence>
<accession>A0ABP3FW06</accession>
<keyword evidence="1 3" id="KW-0732">Signal</keyword>
<feature type="compositionally biased region" description="Acidic residues" evidence="2">
    <location>
        <begin position="50"/>
        <end position="68"/>
    </location>
</feature>
<dbReference type="Proteomes" id="UP001500782">
    <property type="component" value="Unassembled WGS sequence"/>
</dbReference>
<feature type="domain" description="DUF4352" evidence="4">
    <location>
        <begin position="79"/>
        <end position="192"/>
    </location>
</feature>
<dbReference type="InterPro" id="IPR029051">
    <property type="entry name" value="DUF4352"/>
</dbReference>
<comment type="caution">
    <text evidence="5">The sequence shown here is derived from an EMBL/GenBank/DDBJ whole genome shotgun (WGS) entry which is preliminary data.</text>
</comment>
<gene>
    <name evidence="5" type="ORF">GCM10008967_17920</name>
</gene>
<organism evidence="5 6">
    <name type="scientific">Bacillus carboniphilus</name>
    <dbReference type="NCBI Taxonomy" id="86663"/>
    <lineage>
        <taxon>Bacteria</taxon>
        <taxon>Bacillati</taxon>
        <taxon>Bacillota</taxon>
        <taxon>Bacilli</taxon>
        <taxon>Bacillales</taxon>
        <taxon>Bacillaceae</taxon>
        <taxon>Bacillus</taxon>
    </lineage>
</organism>
<feature type="region of interest" description="Disordered" evidence="2">
    <location>
        <begin position="27"/>
        <end position="80"/>
    </location>
</feature>
<name>A0ABP3FW06_9BACI</name>
<feature type="signal peptide" evidence="3">
    <location>
        <begin position="1"/>
        <end position="21"/>
    </location>
</feature>
<feature type="chain" id="PRO_5045037750" description="DUF4352 domain-containing protein" evidence="3">
    <location>
        <begin position="22"/>
        <end position="203"/>
    </location>
</feature>
<dbReference type="Pfam" id="PF11611">
    <property type="entry name" value="DUF4352"/>
    <property type="match status" value="1"/>
</dbReference>
<dbReference type="Gene3D" id="2.60.40.1240">
    <property type="match status" value="1"/>
</dbReference>
<feature type="compositionally biased region" description="Polar residues" evidence="2">
    <location>
        <begin position="29"/>
        <end position="45"/>
    </location>
</feature>
<dbReference type="InterPro" id="IPR029050">
    <property type="entry name" value="Immunoprotect_excell_Ig-like"/>
</dbReference>
<sequence>MKLKIFSLFSILLLVLSGCGAATDDAENNGDNTAQENQANEDTGTGDQGAADEGDTNEDQGADEDAGDTGDGGATEGSIGDTLTIEGVKITLDSVEVYEGEINQFQPLTQDHAIVANITVENTNKESYYIDSMEFTLYDAEGFELTQALPSDDMGISTELPGGKKARGTVYFDVPAQEGDWELQYKSMASWEDDAAVWRFPAK</sequence>
<evidence type="ECO:0000259" key="4">
    <source>
        <dbReference type="Pfam" id="PF11611"/>
    </source>
</evidence>
<dbReference type="PROSITE" id="PS51257">
    <property type="entry name" value="PROKAR_LIPOPROTEIN"/>
    <property type="match status" value="1"/>
</dbReference>
<evidence type="ECO:0000256" key="1">
    <source>
        <dbReference type="ARBA" id="ARBA00022729"/>
    </source>
</evidence>
<dbReference type="RefSeq" id="WP_343798330.1">
    <property type="nucleotide sequence ID" value="NZ_BAAADJ010000019.1"/>
</dbReference>
<evidence type="ECO:0000256" key="3">
    <source>
        <dbReference type="SAM" id="SignalP"/>
    </source>
</evidence>
<reference evidence="6" key="1">
    <citation type="journal article" date="2019" name="Int. J. Syst. Evol. Microbiol.">
        <title>The Global Catalogue of Microorganisms (GCM) 10K type strain sequencing project: providing services to taxonomists for standard genome sequencing and annotation.</title>
        <authorList>
            <consortium name="The Broad Institute Genomics Platform"/>
            <consortium name="The Broad Institute Genome Sequencing Center for Infectious Disease"/>
            <person name="Wu L."/>
            <person name="Ma J."/>
        </authorList>
    </citation>
    <scope>NUCLEOTIDE SEQUENCE [LARGE SCALE GENOMIC DNA]</scope>
    <source>
        <strain evidence="6">JCM 9731</strain>
    </source>
</reference>